<protein>
    <submittedName>
        <fullName evidence="2">Uncharacterized protein</fullName>
    </submittedName>
</protein>
<keyword evidence="3" id="KW-1185">Reference proteome</keyword>
<organism evidence="2 3">
    <name type="scientific">Caerostris darwini</name>
    <dbReference type="NCBI Taxonomy" id="1538125"/>
    <lineage>
        <taxon>Eukaryota</taxon>
        <taxon>Metazoa</taxon>
        <taxon>Ecdysozoa</taxon>
        <taxon>Arthropoda</taxon>
        <taxon>Chelicerata</taxon>
        <taxon>Arachnida</taxon>
        <taxon>Araneae</taxon>
        <taxon>Araneomorphae</taxon>
        <taxon>Entelegynae</taxon>
        <taxon>Araneoidea</taxon>
        <taxon>Araneidae</taxon>
        <taxon>Caerostris</taxon>
    </lineage>
</organism>
<comment type="caution">
    <text evidence="2">The sequence shown here is derived from an EMBL/GenBank/DDBJ whole genome shotgun (WGS) entry which is preliminary data.</text>
</comment>
<proteinExistence type="predicted"/>
<evidence type="ECO:0000313" key="3">
    <source>
        <dbReference type="Proteomes" id="UP001054837"/>
    </source>
</evidence>
<reference evidence="2 3" key="1">
    <citation type="submission" date="2021-06" db="EMBL/GenBank/DDBJ databases">
        <title>Caerostris darwini draft genome.</title>
        <authorList>
            <person name="Kono N."/>
            <person name="Arakawa K."/>
        </authorList>
    </citation>
    <scope>NUCLEOTIDE SEQUENCE [LARGE SCALE GENOMIC DNA]</scope>
</reference>
<feature type="compositionally biased region" description="Basic and acidic residues" evidence="1">
    <location>
        <begin position="19"/>
        <end position="43"/>
    </location>
</feature>
<feature type="region of interest" description="Disordered" evidence="1">
    <location>
        <begin position="1"/>
        <end position="46"/>
    </location>
</feature>
<evidence type="ECO:0000256" key="1">
    <source>
        <dbReference type="SAM" id="MobiDB-lite"/>
    </source>
</evidence>
<accession>A0AAV4WS71</accession>
<dbReference type="AlphaFoldDB" id="A0AAV4WS71"/>
<dbReference type="EMBL" id="BPLQ01015065">
    <property type="protein sequence ID" value="GIY85542.1"/>
    <property type="molecule type" value="Genomic_DNA"/>
</dbReference>
<dbReference type="Proteomes" id="UP001054837">
    <property type="component" value="Unassembled WGS sequence"/>
</dbReference>
<name>A0AAV4WS71_9ARAC</name>
<gene>
    <name evidence="2" type="ORF">CDAR_540301</name>
</gene>
<sequence length="103" mass="11689">MSSKNRQSESINNLTSAENKGDLKKKTEASSLPKESRMSHSDNDTLNCLKSDVCIQYKTNLVNCGVHSNRPAKPNKKICDEEIWMLMNCVNKCISRTEKKKLK</sequence>
<feature type="compositionally biased region" description="Polar residues" evidence="1">
    <location>
        <begin position="1"/>
        <end position="18"/>
    </location>
</feature>
<evidence type="ECO:0000313" key="2">
    <source>
        <dbReference type="EMBL" id="GIY85542.1"/>
    </source>
</evidence>